<dbReference type="InterPro" id="IPR029055">
    <property type="entry name" value="Ntn_hydrolases_N"/>
</dbReference>
<reference evidence="8" key="1">
    <citation type="submission" date="2016-10" db="EMBL/GenBank/DDBJ databases">
        <authorList>
            <person name="Varghese N."/>
            <person name="Submissions S."/>
        </authorList>
    </citation>
    <scope>NUCLEOTIDE SEQUENCE [LARGE SCALE GENOMIC DNA]</scope>
    <source>
        <strain evidence="8">DSM 217</strain>
    </source>
</reference>
<gene>
    <name evidence="7" type="ORF">SAMN05421783_105124</name>
</gene>
<feature type="binding site" evidence="6">
    <location>
        <position position="338"/>
    </location>
    <ligand>
        <name>Ca(2+)</name>
        <dbReference type="ChEBI" id="CHEBI:29108"/>
    </ligand>
</feature>
<dbReference type="Gene3D" id="2.30.120.10">
    <property type="match status" value="1"/>
</dbReference>
<dbReference type="PANTHER" id="PTHR34218">
    <property type="entry name" value="PEPTIDASE S45 PENICILLIN AMIDASE"/>
    <property type="match status" value="1"/>
</dbReference>
<evidence type="ECO:0000256" key="6">
    <source>
        <dbReference type="PIRSR" id="PIRSR001227-2"/>
    </source>
</evidence>
<sequence length="820" mass="88859">MPRRILLLVVAILAIAVSVGAAGLFLVAKRGEPSYTGSLAIPGLEAPVRVRYGPHAIPTIEADSLHDLLFAQGYVVARERMWQMDLLRRLAGGRLAEVFGARVLPADRFFRTMGLDREAVRSLAALNLEEMSLLESYAAGVNAYRTEATAERRLPLEYLVVRAEPAPWTPQDSLLIGGYMAWTQSYNLRAELTFLRLAARIGPERARELFPTDAGIPAPEVSPELVRELAQEQGRSPTRGDRQVPTIEPVLEIVARLGLPLPAAASNGWAVNGPRTTDGKALLANDPHLAASRPGIWYMLELKAPDLHVAGASLPGVPLVMIGHNRDLAWGFTSTIADTQDIFVERLMPDGKSVERADGRPEPIATRAERISVKGAEPVDLVIRSTGNGVIVNDILGPITKTPMDLPSLDTPRLLALRETNDLPDRAFAGLLRLNRAETLAKAGEAILEFKHVVLNLMSAHRDGGIALQVSGVLPQRGKGSGAFPSPGWVDGYAWQGLVPQTRNPRRVDPPGAALITANNRIVPVDYPVTISNAWMAPFRAARIAERLDAAGPLTPETMADIQTDRISTHARLAQAALRGIAIDLQAVDQAAWNIAAEDLLAWDGDMAGSSRSAAFYALLEPALYRALYEDELGDDLEAMTAMAMFAYSPLQEMLRSGRSSFWDDVTTRWTEGPAEIWARAIKAAKADLDVRIRNPDDARLDRIRTLTFPHAFGSLPLVGRFFDVGPIGVGGNADTVNVMKPMPLAPEASVFIPSMRVVYTPADWAGTRGVLPLGQSGHLASPYRTDQLDAWLTGGTYAWPWNGPSAQETIGVLMLAPGL</sequence>
<dbReference type="GO" id="GO:0046872">
    <property type="term" value="F:metal ion binding"/>
    <property type="evidence" value="ECO:0007669"/>
    <property type="project" value="UniProtKB-KW"/>
</dbReference>
<evidence type="ECO:0000256" key="2">
    <source>
        <dbReference type="ARBA" id="ARBA00022801"/>
    </source>
</evidence>
<evidence type="ECO:0000256" key="4">
    <source>
        <dbReference type="ARBA" id="ARBA00038735"/>
    </source>
</evidence>
<dbReference type="Gene3D" id="3.60.20.10">
    <property type="entry name" value="Glutamine Phosphoribosylpyrophosphate, subunit 1, domain 1"/>
    <property type="match status" value="1"/>
</dbReference>
<keyword evidence="6" id="KW-0479">Metal-binding</keyword>
<comment type="similarity">
    <text evidence="1">Belongs to the peptidase S45 family.</text>
</comment>
<feature type="active site" description="Nucleophile" evidence="5">
    <location>
        <position position="266"/>
    </location>
</feature>
<dbReference type="GO" id="GO:0016811">
    <property type="term" value="F:hydrolase activity, acting on carbon-nitrogen (but not peptide) bonds, in linear amides"/>
    <property type="evidence" value="ECO:0007669"/>
    <property type="project" value="InterPro"/>
</dbReference>
<accession>A0A1H2UI66</accession>
<keyword evidence="2" id="KW-0378">Hydrolase</keyword>
<evidence type="ECO:0000313" key="7">
    <source>
        <dbReference type="EMBL" id="SDW55812.1"/>
    </source>
</evidence>
<dbReference type="AlphaFoldDB" id="A0A1H2UI66"/>
<proteinExistence type="inferred from homology"/>
<dbReference type="Gene3D" id="1.10.439.10">
    <property type="entry name" value="Penicillin Amidohydrolase, domain 1"/>
    <property type="match status" value="1"/>
</dbReference>
<dbReference type="SUPFAM" id="SSF56235">
    <property type="entry name" value="N-terminal nucleophile aminohydrolases (Ntn hydrolases)"/>
    <property type="match status" value="1"/>
</dbReference>
<dbReference type="OrthoDB" id="9760084at2"/>
<keyword evidence="6" id="KW-0106">Calcium</keyword>
<dbReference type="Pfam" id="PF01804">
    <property type="entry name" value="Penicil_amidase"/>
    <property type="match status" value="1"/>
</dbReference>
<dbReference type="PIRSF" id="PIRSF001227">
    <property type="entry name" value="Pen_acylase"/>
    <property type="match status" value="1"/>
</dbReference>
<evidence type="ECO:0000256" key="5">
    <source>
        <dbReference type="PIRSR" id="PIRSR001227-1"/>
    </source>
</evidence>
<protein>
    <submittedName>
        <fullName evidence="7">Penicillin amidase</fullName>
    </submittedName>
</protein>
<evidence type="ECO:0000256" key="1">
    <source>
        <dbReference type="ARBA" id="ARBA00006586"/>
    </source>
</evidence>
<dbReference type="InterPro" id="IPR043147">
    <property type="entry name" value="Penicillin_amidase_A-knob"/>
</dbReference>
<feature type="binding site" evidence="6">
    <location>
        <position position="191"/>
    </location>
    <ligand>
        <name>Ca(2+)</name>
        <dbReference type="ChEBI" id="CHEBI:29108"/>
    </ligand>
</feature>
<dbReference type="InterPro" id="IPR014395">
    <property type="entry name" value="Pen/GL7ACA/AHL_acylase"/>
</dbReference>
<dbReference type="InterPro" id="IPR002692">
    <property type="entry name" value="S45"/>
</dbReference>
<keyword evidence="8" id="KW-1185">Reference proteome</keyword>
<feature type="binding site" evidence="6">
    <location>
        <position position="341"/>
    </location>
    <ligand>
        <name>Ca(2+)</name>
        <dbReference type="ChEBI" id="CHEBI:29108"/>
    </ligand>
</feature>
<evidence type="ECO:0000256" key="3">
    <source>
        <dbReference type="ARBA" id="ARBA00023145"/>
    </source>
</evidence>
<dbReference type="PANTHER" id="PTHR34218:SF4">
    <property type="entry name" value="ACYL-HOMOSERINE LACTONE ACYLASE QUIP"/>
    <property type="match status" value="1"/>
</dbReference>
<dbReference type="RefSeq" id="WP_093029727.1">
    <property type="nucleotide sequence ID" value="NZ_FNNZ01000005.1"/>
</dbReference>
<dbReference type="InterPro" id="IPR023343">
    <property type="entry name" value="Penicillin_amidase_dom1"/>
</dbReference>
<name>A0A1H2UI66_THIRO</name>
<comment type="subunit">
    <text evidence="4">Heterodimer of an alpha subunit and a beta subunit processed from the same precursor.</text>
</comment>
<organism evidence="7 8">
    <name type="scientific">Thiocapsa roseopersicina</name>
    <dbReference type="NCBI Taxonomy" id="1058"/>
    <lineage>
        <taxon>Bacteria</taxon>
        <taxon>Pseudomonadati</taxon>
        <taxon>Pseudomonadota</taxon>
        <taxon>Gammaproteobacteria</taxon>
        <taxon>Chromatiales</taxon>
        <taxon>Chromatiaceae</taxon>
        <taxon>Thiocapsa</taxon>
    </lineage>
</organism>
<dbReference type="GO" id="GO:0017000">
    <property type="term" value="P:antibiotic biosynthetic process"/>
    <property type="evidence" value="ECO:0007669"/>
    <property type="project" value="InterPro"/>
</dbReference>
<comment type="cofactor">
    <cofactor evidence="6">
        <name>Ca(2+)</name>
        <dbReference type="ChEBI" id="CHEBI:29108"/>
    </cofactor>
    <text evidence="6">Binds 1 Ca(2+) ion per dimer.</text>
</comment>
<evidence type="ECO:0000313" key="8">
    <source>
        <dbReference type="Proteomes" id="UP000198816"/>
    </source>
</evidence>
<dbReference type="InterPro" id="IPR043146">
    <property type="entry name" value="Penicillin_amidase_N_B-knob"/>
</dbReference>
<dbReference type="EMBL" id="FNNZ01000005">
    <property type="protein sequence ID" value="SDW55812.1"/>
    <property type="molecule type" value="Genomic_DNA"/>
</dbReference>
<dbReference type="CDD" id="cd03747">
    <property type="entry name" value="Ntn_PGA_like"/>
    <property type="match status" value="1"/>
</dbReference>
<dbReference type="STRING" id="1058.SAMN05421783_105124"/>
<keyword evidence="3" id="KW-0865">Zymogen</keyword>
<dbReference type="Proteomes" id="UP000198816">
    <property type="component" value="Unassembled WGS sequence"/>
</dbReference>
<dbReference type="Gene3D" id="1.10.1400.10">
    <property type="match status" value="1"/>
</dbReference>